<proteinExistence type="predicted"/>
<sequence>MLLSPASTHAKLPAKPATDTWSRIKRGQGGLGLSSQPQNPSLALARVRLVTLVYGEVETVRTVPISYEELKEAAREWLKPPTDASLTFRIPSEYLSLHAARAVEGPFIWVDSEDSYQIATLGVTSSRIEIISDGRDFLLPPVAPAPAPEAPMQNGDSVPAHRPSSKKVSSANIWSKIWKSRKDAAPKPDPQTRTPQPGKDSKIAPEPQAALTRRRLVTLVYEDMETVRMLPSSYHEMLDTARDWLKPPSTANLFLRVPVEYASVHASRFVQGPYIWIDSEDSYQIATHGVGSTRIEIIADAPPPDNFPIPVLEMPCSFTLELNEGEYLALDVTMSSKEQDMSRDETGGLIKGKFTGELNVVRDGANHKMEFVGALQQDPDHPEKAEDSPDESLPPPKQTIARCVVHILAPEQQYCELTAAFSPHWTFNLTWPEAERLNHDKFKYFLRLNSGGAMEHFDSETVTNALYYQATADSDVVDPHQYIAPHNGFAMPSREFIPLIVRILEQLGLSVPAQADFMSQNIDAFAAHKNVAFRLLSPIRVAAAIDLFITAEECIFTRFFLLFRGIKDEDLPIFAGKGEKEASAFDWKELVGVTEASSDPSKLRVIETSVCEVV</sequence>
<dbReference type="EMBL" id="ML170165">
    <property type="protein sequence ID" value="TDL24701.1"/>
    <property type="molecule type" value="Genomic_DNA"/>
</dbReference>
<dbReference type="STRING" id="50990.A0A4Y7QBQ5"/>
<dbReference type="AlphaFoldDB" id="A0A4Y7QBQ5"/>
<evidence type="ECO:0000313" key="2">
    <source>
        <dbReference type="EMBL" id="TDL24701.1"/>
    </source>
</evidence>
<keyword evidence="3" id="KW-1185">Reference proteome</keyword>
<name>A0A4Y7QBQ5_9AGAM</name>
<dbReference type="OrthoDB" id="3335814at2759"/>
<feature type="region of interest" description="Disordered" evidence="1">
    <location>
        <begin position="375"/>
        <end position="396"/>
    </location>
</feature>
<feature type="compositionally biased region" description="Basic and acidic residues" evidence="1">
    <location>
        <begin position="378"/>
        <end position="387"/>
    </location>
</feature>
<protein>
    <submittedName>
        <fullName evidence="2">Uncharacterized protein</fullName>
    </submittedName>
</protein>
<accession>A0A4Y7QBQ5</accession>
<gene>
    <name evidence="2" type="ORF">BD410DRAFT_744264</name>
</gene>
<reference evidence="2 3" key="1">
    <citation type="submission" date="2018-06" db="EMBL/GenBank/DDBJ databases">
        <title>A transcriptomic atlas of mushroom development highlights an independent origin of complex multicellularity.</title>
        <authorList>
            <consortium name="DOE Joint Genome Institute"/>
            <person name="Krizsan K."/>
            <person name="Almasi E."/>
            <person name="Merenyi Z."/>
            <person name="Sahu N."/>
            <person name="Viragh M."/>
            <person name="Koszo T."/>
            <person name="Mondo S."/>
            <person name="Kiss B."/>
            <person name="Balint B."/>
            <person name="Kues U."/>
            <person name="Barry K."/>
            <person name="Hegedus J.C."/>
            <person name="Henrissat B."/>
            <person name="Johnson J."/>
            <person name="Lipzen A."/>
            <person name="Ohm R."/>
            <person name="Nagy I."/>
            <person name="Pangilinan J."/>
            <person name="Yan J."/>
            <person name="Xiong Y."/>
            <person name="Grigoriev I.V."/>
            <person name="Hibbett D.S."/>
            <person name="Nagy L.G."/>
        </authorList>
    </citation>
    <scope>NUCLEOTIDE SEQUENCE [LARGE SCALE GENOMIC DNA]</scope>
    <source>
        <strain evidence="2 3">SZMC22713</strain>
    </source>
</reference>
<dbReference type="Proteomes" id="UP000294933">
    <property type="component" value="Unassembled WGS sequence"/>
</dbReference>
<evidence type="ECO:0000313" key="3">
    <source>
        <dbReference type="Proteomes" id="UP000294933"/>
    </source>
</evidence>
<feature type="region of interest" description="Disordered" evidence="1">
    <location>
        <begin position="142"/>
        <end position="208"/>
    </location>
</feature>
<evidence type="ECO:0000256" key="1">
    <source>
        <dbReference type="SAM" id="MobiDB-lite"/>
    </source>
</evidence>
<organism evidence="2 3">
    <name type="scientific">Rickenella mellea</name>
    <dbReference type="NCBI Taxonomy" id="50990"/>
    <lineage>
        <taxon>Eukaryota</taxon>
        <taxon>Fungi</taxon>
        <taxon>Dikarya</taxon>
        <taxon>Basidiomycota</taxon>
        <taxon>Agaricomycotina</taxon>
        <taxon>Agaricomycetes</taxon>
        <taxon>Hymenochaetales</taxon>
        <taxon>Rickenellaceae</taxon>
        <taxon>Rickenella</taxon>
    </lineage>
</organism>
<dbReference type="VEuPathDB" id="FungiDB:BD410DRAFT_744264"/>